<evidence type="ECO:0000259" key="2">
    <source>
        <dbReference type="PROSITE" id="PS00028"/>
    </source>
</evidence>
<dbReference type="EMBL" id="EQ962656">
    <property type="protein sequence ID" value="EED16953.1"/>
    <property type="molecule type" value="Genomic_DNA"/>
</dbReference>
<gene>
    <name evidence="3" type="ORF">TSTA_020120</name>
</gene>
<feature type="compositionally biased region" description="Polar residues" evidence="1">
    <location>
        <begin position="27"/>
        <end position="39"/>
    </location>
</feature>
<feature type="compositionally biased region" description="Polar residues" evidence="1">
    <location>
        <begin position="530"/>
        <end position="539"/>
    </location>
</feature>
<proteinExistence type="predicted"/>
<dbReference type="InParanoid" id="B8MES0"/>
<feature type="region of interest" description="Disordered" evidence="1">
    <location>
        <begin position="154"/>
        <end position="179"/>
    </location>
</feature>
<dbReference type="GeneID" id="8108823"/>
<reference evidence="4" key="1">
    <citation type="journal article" date="2015" name="Genome Announc.">
        <title>Genome sequence of the AIDS-associated pathogen Penicillium marneffei (ATCC18224) and its near taxonomic relative Talaromyces stipitatus (ATCC10500).</title>
        <authorList>
            <person name="Nierman W.C."/>
            <person name="Fedorova-Abrams N.D."/>
            <person name="Andrianopoulos A."/>
        </authorList>
    </citation>
    <scope>NUCLEOTIDE SEQUENCE [LARGE SCALE GENOMIC DNA]</scope>
    <source>
        <strain evidence="4">ATCC 10500 / CBS 375.48 / QM 6759 / NRRL 1006</strain>
    </source>
</reference>
<dbReference type="VEuPathDB" id="FungiDB:TSTA_020120"/>
<dbReference type="OMA" id="SACEYIS"/>
<feature type="region of interest" description="Disordered" evidence="1">
    <location>
        <begin position="437"/>
        <end position="549"/>
    </location>
</feature>
<evidence type="ECO:0000256" key="1">
    <source>
        <dbReference type="SAM" id="MobiDB-lite"/>
    </source>
</evidence>
<feature type="compositionally biased region" description="Polar residues" evidence="1">
    <location>
        <begin position="163"/>
        <end position="177"/>
    </location>
</feature>
<dbReference type="OrthoDB" id="5424797at2759"/>
<name>B8MES0_TALSN</name>
<feature type="domain" description="C2H2-type" evidence="2">
    <location>
        <begin position="558"/>
        <end position="581"/>
    </location>
</feature>
<accession>B8MES0</accession>
<evidence type="ECO:0000313" key="4">
    <source>
        <dbReference type="Proteomes" id="UP000001745"/>
    </source>
</evidence>
<feature type="compositionally biased region" description="Basic residues" evidence="1">
    <location>
        <begin position="503"/>
        <end position="518"/>
    </location>
</feature>
<feature type="region of interest" description="Disordered" evidence="1">
    <location>
        <begin position="223"/>
        <end position="268"/>
    </location>
</feature>
<dbReference type="Gene3D" id="3.30.160.60">
    <property type="entry name" value="Classic Zinc Finger"/>
    <property type="match status" value="1"/>
</dbReference>
<dbReference type="HOGENOM" id="CLU_350206_0_0_1"/>
<dbReference type="eggNOG" id="ENOG502S4ZA">
    <property type="taxonomic scope" value="Eukaryota"/>
</dbReference>
<feature type="compositionally biased region" description="Low complexity" evidence="1">
    <location>
        <begin position="540"/>
        <end position="549"/>
    </location>
</feature>
<feature type="compositionally biased region" description="Basic residues" evidence="1">
    <location>
        <begin position="223"/>
        <end position="233"/>
    </location>
</feature>
<feature type="compositionally biased region" description="Low complexity" evidence="1">
    <location>
        <begin position="53"/>
        <end position="79"/>
    </location>
</feature>
<sequence length="744" mass="82062">MDYQVLGGSLHSGAEDKKSGSAAAAQVNVNSMLNQQHQQYPAPVANQPVAQTQQSASNSGPSKSKAKASPAQEAARPAATQQKLAKAVSEYLSKDTANKGKQCSSDSLMLLLRNNPTYPDVCAQWETRGFALNRQDMARFLLAAVPALLSNNNGQEQKKAEASKNTPPSYATPSLSSPDYGATSTTFTICTICTNCTSSIITTPRHPRHNRLNQFNNLHHPKLQHQHYLKASRPRASTGTAGSSEQKKEKKSLQRPRKSDGAWISNTPVGPKAEVAKKRLFSEIVDMFQMSSDDEDGFSRSTTNMNLNLAQRPSFPDPGPDVMDLGTDSPHPAEQNVTDSRAEMAEPEIEFDPDDEFVLREIKLYYNPQSIARDVMLATGRHPSERPLNFHLMHLIQTFTGFTLRSDLETVKWDLVDPGGPSMPVVELEDIFLEPPQLTRKRRRRRRRDASRDDPDAKGPTSDSRPQPSQTTAALGQQLLPSVSTPDGARDSMAGTPTTNQRNGRRGRPPGAKNKKPPKAALTDLAETATGPSTRNVQTSVSAPASSVPEPSYPMFTCEWASCPAQLHDVHTLERHVVRNHVSGQTTCQWQNCPNYTTECSGEGLMKHLLKVHIRPLAWKYGDRPSVNGTDYNIDRYLITNGLHVTPDATTASESDALIFPVGPTPIRAFNRLYGNQKPTDRARQVLRAVQKRRKRVGIGLEQGGCEFSTPVRNKLFVNDEEFYEVVTDDEEGTDNWFSQDVSS</sequence>
<organism evidence="3 4">
    <name type="scientific">Talaromyces stipitatus (strain ATCC 10500 / CBS 375.48 / QM 6759 / NRRL 1006)</name>
    <name type="common">Penicillium stipitatum</name>
    <dbReference type="NCBI Taxonomy" id="441959"/>
    <lineage>
        <taxon>Eukaryota</taxon>
        <taxon>Fungi</taxon>
        <taxon>Dikarya</taxon>
        <taxon>Ascomycota</taxon>
        <taxon>Pezizomycotina</taxon>
        <taxon>Eurotiomycetes</taxon>
        <taxon>Eurotiomycetidae</taxon>
        <taxon>Eurotiales</taxon>
        <taxon>Trichocomaceae</taxon>
        <taxon>Talaromyces</taxon>
        <taxon>Talaromyces sect. Talaromyces</taxon>
    </lineage>
</organism>
<dbReference type="AlphaFoldDB" id="B8MES0"/>
<dbReference type="InterPro" id="IPR013087">
    <property type="entry name" value="Znf_C2H2_type"/>
</dbReference>
<dbReference type="STRING" id="441959.B8MES0"/>
<keyword evidence="4" id="KW-1185">Reference proteome</keyword>
<dbReference type="PROSITE" id="PS00028">
    <property type="entry name" value="ZINC_FINGER_C2H2_1"/>
    <property type="match status" value="1"/>
</dbReference>
<feature type="region of interest" description="Disordered" evidence="1">
    <location>
        <begin position="1"/>
        <end position="82"/>
    </location>
</feature>
<feature type="compositionally biased region" description="Basic and acidic residues" evidence="1">
    <location>
        <begin position="245"/>
        <end position="260"/>
    </location>
</feature>
<dbReference type="PhylomeDB" id="B8MES0"/>
<protein>
    <submittedName>
        <fullName evidence="3">C2H2 finger domain protein, putative</fullName>
    </submittedName>
</protein>
<dbReference type="Proteomes" id="UP000001745">
    <property type="component" value="Unassembled WGS sequence"/>
</dbReference>
<dbReference type="RefSeq" id="XP_002484187.1">
    <property type="nucleotide sequence ID" value="XM_002484142.1"/>
</dbReference>
<evidence type="ECO:0000313" key="3">
    <source>
        <dbReference type="EMBL" id="EED16953.1"/>
    </source>
</evidence>
<feature type="compositionally biased region" description="Basic residues" evidence="1">
    <location>
        <begin position="439"/>
        <end position="449"/>
    </location>
</feature>
<feature type="compositionally biased region" description="Polar residues" evidence="1">
    <location>
        <begin position="461"/>
        <end position="485"/>
    </location>
</feature>